<feature type="transmembrane region" description="Helical" evidence="1">
    <location>
        <begin position="6"/>
        <end position="25"/>
    </location>
</feature>
<organism evidence="2 3">
    <name type="scientific">Clostridium tetani</name>
    <dbReference type="NCBI Taxonomy" id="1513"/>
    <lineage>
        <taxon>Bacteria</taxon>
        <taxon>Bacillati</taxon>
        <taxon>Bacillota</taxon>
        <taxon>Clostridia</taxon>
        <taxon>Eubacteriales</taxon>
        <taxon>Clostridiaceae</taxon>
        <taxon>Clostridium</taxon>
    </lineage>
</organism>
<keyword evidence="1" id="KW-1133">Transmembrane helix</keyword>
<geneLocation type="plasmid" evidence="2 3">
    <name>pKHSU-234311-028-1</name>
</geneLocation>
<keyword evidence="2" id="KW-0614">Plasmid</keyword>
<evidence type="ECO:0008006" key="4">
    <source>
        <dbReference type="Google" id="ProtNLM"/>
    </source>
</evidence>
<feature type="transmembrane region" description="Helical" evidence="1">
    <location>
        <begin position="46"/>
        <end position="64"/>
    </location>
</feature>
<accession>A0ABC8EFM3</accession>
<keyword evidence="1" id="KW-0472">Membrane</keyword>
<evidence type="ECO:0000313" key="2">
    <source>
        <dbReference type="EMBL" id="BDR82468.1"/>
    </source>
</evidence>
<name>A0ABC8EFM3_CLOTA</name>
<reference evidence="2 3" key="1">
    <citation type="submission" date="2022-09" db="EMBL/GenBank/DDBJ databases">
        <title>complete genome sequences of Clostridium tetani str. KHSU-234311-028 isolated from soil.</title>
        <authorList>
            <person name="Sekizuka T."/>
            <person name="Shitada C."/>
            <person name="Takahashi M."/>
            <person name="Kuroda M."/>
        </authorList>
    </citation>
    <scope>NUCLEOTIDE SEQUENCE [LARGE SCALE GENOMIC DNA]</scope>
    <source>
        <strain evidence="2 3">KHSU-234311-028</strain>
        <plasmid evidence="2 3">pKHSU-234311-028-1</plasmid>
    </source>
</reference>
<protein>
    <recommendedName>
        <fullName evidence="4">DUF5673 domain-containing protein</fullName>
    </recommendedName>
</protein>
<keyword evidence="1" id="KW-0812">Transmembrane</keyword>
<evidence type="ECO:0000313" key="3">
    <source>
        <dbReference type="Proteomes" id="UP001321763"/>
    </source>
</evidence>
<proteinExistence type="predicted"/>
<gene>
    <name evidence="2" type="ORF">K234311028_p10270</name>
</gene>
<dbReference type="Proteomes" id="UP001321763">
    <property type="component" value="Plasmid pKHSU-234311-028-1"/>
</dbReference>
<dbReference type="AlphaFoldDB" id="A0ABC8EFM3"/>
<evidence type="ECO:0000256" key="1">
    <source>
        <dbReference type="SAM" id="Phobius"/>
    </source>
</evidence>
<sequence length="164" mass="19315">MKILSIAYIIVNIILFCSLCEKIYIFISMGKIIIRSKKKEYSKLNIMWGTFVILIIIHLLTHSVKGYSLLFFIAAIQFFILQIIYGLGIIEIKEKGILIMDKYLYHYKWKEIKNYQLIDSNNLVFEKFNSYDSSIDKIQVELDKKPIEELISFLEGIIPQNKFS</sequence>
<feature type="transmembrane region" description="Helical" evidence="1">
    <location>
        <begin position="70"/>
        <end position="90"/>
    </location>
</feature>
<dbReference type="RefSeq" id="WP_199798792.1">
    <property type="nucleotide sequence ID" value="NZ_AP026819.1"/>
</dbReference>
<dbReference type="EMBL" id="AP026819">
    <property type="protein sequence ID" value="BDR82468.1"/>
    <property type="molecule type" value="Genomic_DNA"/>
</dbReference>